<reference evidence="2" key="1">
    <citation type="submission" date="2021-03" db="EMBL/GenBank/DDBJ databases">
        <title>Revisited historic fungal species revealed as producer of novel bioactive compounds through whole genome sequencing and comparative genomics.</title>
        <authorList>
            <person name="Vignolle G.A."/>
            <person name="Hochenegger N."/>
            <person name="Mach R.L."/>
            <person name="Mach-Aigner A.R."/>
            <person name="Javad Rahimi M."/>
            <person name="Salim K.A."/>
            <person name="Chan C.M."/>
            <person name="Lim L.B.L."/>
            <person name="Cai F."/>
            <person name="Druzhinina I.S."/>
            <person name="U'Ren J.M."/>
            <person name="Derntl C."/>
        </authorList>
    </citation>
    <scope>NUCLEOTIDE SEQUENCE</scope>
    <source>
        <strain evidence="2">TUCIM 5799</strain>
    </source>
</reference>
<organism evidence="2 3">
    <name type="scientific">Neoarthrinium moseri</name>
    <dbReference type="NCBI Taxonomy" id="1658444"/>
    <lineage>
        <taxon>Eukaryota</taxon>
        <taxon>Fungi</taxon>
        <taxon>Dikarya</taxon>
        <taxon>Ascomycota</taxon>
        <taxon>Pezizomycotina</taxon>
        <taxon>Sordariomycetes</taxon>
        <taxon>Xylariomycetidae</taxon>
        <taxon>Amphisphaeriales</taxon>
        <taxon>Apiosporaceae</taxon>
        <taxon>Neoarthrinium</taxon>
    </lineage>
</organism>
<feature type="region of interest" description="Disordered" evidence="1">
    <location>
        <begin position="29"/>
        <end position="95"/>
    </location>
</feature>
<dbReference type="AlphaFoldDB" id="A0A9P9W9K5"/>
<sequence>MSSSTGYAGTSGWEALGWKRHEESFYAEHRQRRDDAAARGEDPYAEYKRMVQEKRHVPRTERLWNKLTGKSRSSSDASTRSTQSRGGGDEPIIDLDYDGVRRKRTGEDWFMADRGLSGAGNQGRTVR</sequence>
<feature type="compositionally biased region" description="Low complexity" evidence="1">
    <location>
        <begin position="68"/>
        <end position="84"/>
    </location>
</feature>
<dbReference type="Proteomes" id="UP000829685">
    <property type="component" value="Unassembled WGS sequence"/>
</dbReference>
<name>A0A9P9W9K5_9PEZI</name>
<evidence type="ECO:0000313" key="3">
    <source>
        <dbReference type="Proteomes" id="UP000829685"/>
    </source>
</evidence>
<keyword evidence="3" id="KW-1185">Reference proteome</keyword>
<dbReference type="OrthoDB" id="4745277at2759"/>
<feature type="compositionally biased region" description="Basic and acidic residues" evidence="1">
    <location>
        <begin position="29"/>
        <end position="64"/>
    </location>
</feature>
<proteinExistence type="predicted"/>
<dbReference type="EMBL" id="JAFIMR010000058">
    <property type="protein sequence ID" value="KAI1853047.1"/>
    <property type="molecule type" value="Genomic_DNA"/>
</dbReference>
<evidence type="ECO:0000313" key="2">
    <source>
        <dbReference type="EMBL" id="KAI1853047.1"/>
    </source>
</evidence>
<evidence type="ECO:0000256" key="1">
    <source>
        <dbReference type="SAM" id="MobiDB-lite"/>
    </source>
</evidence>
<protein>
    <submittedName>
        <fullName evidence="2">Uncharacterized protein</fullName>
    </submittedName>
</protein>
<gene>
    <name evidence="2" type="ORF">JX265_012803</name>
</gene>
<comment type="caution">
    <text evidence="2">The sequence shown here is derived from an EMBL/GenBank/DDBJ whole genome shotgun (WGS) entry which is preliminary data.</text>
</comment>
<accession>A0A9P9W9K5</accession>